<evidence type="ECO:0000256" key="8">
    <source>
        <dbReference type="ARBA" id="ARBA00022679"/>
    </source>
</evidence>
<sequence length="345" mass="39028">MDLSLLIRKNILNLTPYSSARDEFDHVAEVYLDANENPFENGYNRYPDPYQKAVKNRLSEIKGLPVENMLLGNGSDEVLDLIYRAFCEPMQDNVVSHNPSYGMYPVLSEINNVPLRKVNLDEGFQLNAQAMIDASDKNTKLFFICSPNNPSGNILAKAEIKKILNLKRGLVIIDEAYIDFANTDSWLTELANYPNLIVCQTLSKAWGLAGLRVGMCFASAEIIKVLNAIKPPYNVNELSQQAALKALNEEKHFKSNLKIILNEKIKVEQALDQMPSILKRFASDANFILVRVADAKALYDYLMARQIIVRNRSKEYLCDNCLRLTIGTPEENERLIEGIKAYSKN</sequence>
<name>A0ABY6D414_9BACT</name>
<feature type="domain" description="Aminotransferase class I/classII large" evidence="13">
    <location>
        <begin position="37"/>
        <end position="339"/>
    </location>
</feature>
<evidence type="ECO:0000256" key="5">
    <source>
        <dbReference type="ARBA" id="ARBA00011738"/>
    </source>
</evidence>
<comment type="cofactor">
    <cofactor evidence="1 12">
        <name>pyridoxal 5'-phosphate</name>
        <dbReference type="ChEBI" id="CHEBI:597326"/>
    </cofactor>
</comment>
<evidence type="ECO:0000259" key="13">
    <source>
        <dbReference type="Pfam" id="PF00155"/>
    </source>
</evidence>
<dbReference type="Pfam" id="PF00155">
    <property type="entry name" value="Aminotran_1_2"/>
    <property type="match status" value="1"/>
</dbReference>
<evidence type="ECO:0000256" key="4">
    <source>
        <dbReference type="ARBA" id="ARBA00007970"/>
    </source>
</evidence>
<protein>
    <recommendedName>
        <fullName evidence="12">Histidinol-phosphate aminotransferase</fullName>
        <ecNumber evidence="12">2.6.1.9</ecNumber>
    </recommendedName>
    <alternativeName>
        <fullName evidence="12">Imidazole acetol-phosphate transaminase</fullName>
    </alternativeName>
</protein>
<dbReference type="InterPro" id="IPR015424">
    <property type="entry name" value="PyrdxlP-dep_Trfase"/>
</dbReference>
<dbReference type="PANTHER" id="PTHR42885:SF2">
    <property type="entry name" value="HISTIDINOL-PHOSPHATE AMINOTRANSFERASE"/>
    <property type="match status" value="1"/>
</dbReference>
<dbReference type="EC" id="2.6.1.9" evidence="12"/>
<dbReference type="RefSeq" id="WP_263052269.1">
    <property type="nucleotide sequence ID" value="NZ_CP106735.1"/>
</dbReference>
<evidence type="ECO:0000313" key="15">
    <source>
        <dbReference type="Proteomes" id="UP001062165"/>
    </source>
</evidence>
<evidence type="ECO:0000256" key="10">
    <source>
        <dbReference type="ARBA" id="ARBA00023102"/>
    </source>
</evidence>
<dbReference type="InterPro" id="IPR015421">
    <property type="entry name" value="PyrdxlP-dep_Trfase_major"/>
</dbReference>
<dbReference type="Gene3D" id="3.90.1150.10">
    <property type="entry name" value="Aspartate Aminotransferase, domain 1"/>
    <property type="match status" value="1"/>
</dbReference>
<dbReference type="InterPro" id="IPR005861">
    <property type="entry name" value="HisP_aminotrans"/>
</dbReference>
<evidence type="ECO:0000313" key="14">
    <source>
        <dbReference type="EMBL" id="UXX80539.1"/>
    </source>
</evidence>
<dbReference type="Proteomes" id="UP001062165">
    <property type="component" value="Chromosome"/>
</dbReference>
<keyword evidence="9 12" id="KW-0663">Pyridoxal phosphate</keyword>
<keyword evidence="6 12" id="KW-0032">Aminotransferase</keyword>
<dbReference type="InterPro" id="IPR001917">
    <property type="entry name" value="Aminotrans_II_pyridoxalP_BS"/>
</dbReference>
<comment type="catalytic activity">
    <reaction evidence="11 12">
        <text>L-histidinol phosphate + 2-oxoglutarate = 3-(imidazol-4-yl)-2-oxopropyl phosphate + L-glutamate</text>
        <dbReference type="Rhea" id="RHEA:23744"/>
        <dbReference type="ChEBI" id="CHEBI:16810"/>
        <dbReference type="ChEBI" id="CHEBI:29985"/>
        <dbReference type="ChEBI" id="CHEBI:57766"/>
        <dbReference type="ChEBI" id="CHEBI:57980"/>
        <dbReference type="EC" id="2.6.1.9"/>
    </reaction>
</comment>
<evidence type="ECO:0000256" key="12">
    <source>
        <dbReference type="HAMAP-Rule" id="MF_01023"/>
    </source>
</evidence>
<dbReference type="PANTHER" id="PTHR42885">
    <property type="entry name" value="HISTIDINOL-PHOSPHATE AMINOTRANSFERASE-RELATED"/>
    <property type="match status" value="1"/>
</dbReference>
<gene>
    <name evidence="12 14" type="primary">hisC</name>
    <name evidence="14" type="ORF">N7E81_05425</name>
</gene>
<dbReference type="CDD" id="cd00609">
    <property type="entry name" value="AAT_like"/>
    <property type="match status" value="1"/>
</dbReference>
<dbReference type="GO" id="GO:0004400">
    <property type="term" value="F:histidinol-phosphate transaminase activity"/>
    <property type="evidence" value="ECO:0007669"/>
    <property type="project" value="UniProtKB-EC"/>
</dbReference>
<evidence type="ECO:0000256" key="3">
    <source>
        <dbReference type="ARBA" id="ARBA00005189"/>
    </source>
</evidence>
<reference evidence="14" key="1">
    <citation type="submission" date="2022-10" db="EMBL/GenBank/DDBJ databases">
        <title>Comparative genomics and taxonomic characterization of three novel marine species of genus Reichenbachiella exhibiting antioxidant and polysaccharide degradation activities.</title>
        <authorList>
            <person name="Muhammad N."/>
            <person name="Lee Y.-J."/>
            <person name="Ko J."/>
            <person name="Kim S.-G."/>
        </authorList>
    </citation>
    <scope>NUCLEOTIDE SEQUENCE</scope>
    <source>
        <strain evidence="14">Wsw4-B4</strain>
    </source>
</reference>
<keyword evidence="15" id="KW-1185">Reference proteome</keyword>
<dbReference type="EMBL" id="CP106735">
    <property type="protein sequence ID" value="UXX80539.1"/>
    <property type="molecule type" value="Genomic_DNA"/>
</dbReference>
<dbReference type="SUPFAM" id="SSF53383">
    <property type="entry name" value="PLP-dependent transferases"/>
    <property type="match status" value="1"/>
</dbReference>
<dbReference type="PROSITE" id="PS00599">
    <property type="entry name" value="AA_TRANSFER_CLASS_2"/>
    <property type="match status" value="1"/>
</dbReference>
<comment type="subunit">
    <text evidence="5 12">Homodimer.</text>
</comment>
<dbReference type="Gene3D" id="3.40.640.10">
    <property type="entry name" value="Type I PLP-dependent aspartate aminotransferase-like (Major domain)"/>
    <property type="match status" value="1"/>
</dbReference>
<comment type="similarity">
    <text evidence="4 12">Belongs to the class-II pyridoxal-phosphate-dependent aminotransferase family. Histidinol-phosphate aminotransferase subfamily.</text>
</comment>
<evidence type="ECO:0000256" key="9">
    <source>
        <dbReference type="ARBA" id="ARBA00022898"/>
    </source>
</evidence>
<keyword evidence="7 12" id="KW-0028">Amino-acid biosynthesis</keyword>
<dbReference type="InterPro" id="IPR015422">
    <property type="entry name" value="PyrdxlP-dep_Trfase_small"/>
</dbReference>
<accession>A0ABY6D414</accession>
<evidence type="ECO:0000256" key="11">
    <source>
        <dbReference type="ARBA" id="ARBA00047481"/>
    </source>
</evidence>
<evidence type="ECO:0000256" key="2">
    <source>
        <dbReference type="ARBA" id="ARBA00005011"/>
    </source>
</evidence>
<dbReference type="InterPro" id="IPR004839">
    <property type="entry name" value="Aminotransferase_I/II_large"/>
</dbReference>
<proteinExistence type="inferred from homology"/>
<feature type="modified residue" description="N6-(pyridoxal phosphate)lysine" evidence="12">
    <location>
        <position position="204"/>
    </location>
</feature>
<dbReference type="HAMAP" id="MF_01023">
    <property type="entry name" value="HisC_aminotrans_2"/>
    <property type="match status" value="1"/>
</dbReference>
<evidence type="ECO:0000256" key="7">
    <source>
        <dbReference type="ARBA" id="ARBA00022605"/>
    </source>
</evidence>
<keyword evidence="8 12" id="KW-0808">Transferase</keyword>
<organism evidence="14 15">
    <name type="scientific">Reichenbachiella carrageenanivorans</name>
    <dbReference type="NCBI Taxonomy" id="2979869"/>
    <lineage>
        <taxon>Bacteria</taxon>
        <taxon>Pseudomonadati</taxon>
        <taxon>Bacteroidota</taxon>
        <taxon>Cytophagia</taxon>
        <taxon>Cytophagales</taxon>
        <taxon>Reichenbachiellaceae</taxon>
        <taxon>Reichenbachiella</taxon>
    </lineage>
</organism>
<keyword evidence="10 12" id="KW-0368">Histidine biosynthesis</keyword>
<comment type="pathway">
    <text evidence="3">Lipid metabolism.</text>
</comment>
<evidence type="ECO:0000256" key="1">
    <source>
        <dbReference type="ARBA" id="ARBA00001933"/>
    </source>
</evidence>
<comment type="pathway">
    <text evidence="2 12">Amino-acid biosynthesis; L-histidine biosynthesis; L-histidine from 5-phospho-alpha-D-ribose 1-diphosphate: step 7/9.</text>
</comment>
<dbReference type="NCBIfam" id="TIGR01141">
    <property type="entry name" value="hisC"/>
    <property type="match status" value="1"/>
</dbReference>
<evidence type="ECO:0000256" key="6">
    <source>
        <dbReference type="ARBA" id="ARBA00022576"/>
    </source>
</evidence>